<organism evidence="2 3">
    <name type="scientific">Aspergillus ellipticus CBS 707.79</name>
    <dbReference type="NCBI Taxonomy" id="1448320"/>
    <lineage>
        <taxon>Eukaryota</taxon>
        <taxon>Fungi</taxon>
        <taxon>Dikarya</taxon>
        <taxon>Ascomycota</taxon>
        <taxon>Pezizomycotina</taxon>
        <taxon>Eurotiomycetes</taxon>
        <taxon>Eurotiomycetidae</taxon>
        <taxon>Eurotiales</taxon>
        <taxon>Aspergillaceae</taxon>
        <taxon>Aspergillus</taxon>
        <taxon>Aspergillus subgen. Circumdati</taxon>
    </lineage>
</organism>
<evidence type="ECO:0000256" key="1">
    <source>
        <dbReference type="SAM" id="Phobius"/>
    </source>
</evidence>
<sequence>MIELGSADSKFQNLLRIGHFPTYWAGAATNASILGGASASLFILEGRNRDNTVWPVGRGFLDVIDQIFCSNTLLLTLWRLANGPFCVRLECLLSRRNLAVIVRQSATVLAISGLPSLPFEWKSDGDVRITTASMKCAFVGPLHGKK</sequence>
<keyword evidence="1" id="KW-0812">Transmembrane</keyword>
<dbReference type="VEuPathDB" id="FungiDB:BO71DRAFT_435289"/>
<feature type="transmembrane region" description="Helical" evidence="1">
    <location>
        <begin position="23"/>
        <end position="44"/>
    </location>
</feature>
<protein>
    <submittedName>
        <fullName evidence="2">Uncharacterized protein</fullName>
    </submittedName>
</protein>
<keyword evidence="1" id="KW-0472">Membrane</keyword>
<evidence type="ECO:0000313" key="2">
    <source>
        <dbReference type="EMBL" id="PYH88919.1"/>
    </source>
</evidence>
<keyword evidence="3" id="KW-1185">Reference proteome</keyword>
<gene>
    <name evidence="2" type="ORF">BO71DRAFT_435289</name>
</gene>
<evidence type="ECO:0000313" key="3">
    <source>
        <dbReference type="Proteomes" id="UP000247810"/>
    </source>
</evidence>
<dbReference type="Proteomes" id="UP000247810">
    <property type="component" value="Unassembled WGS sequence"/>
</dbReference>
<name>A0A319CWA5_9EURO</name>
<reference evidence="2 3" key="1">
    <citation type="submission" date="2018-02" db="EMBL/GenBank/DDBJ databases">
        <title>The genomes of Aspergillus section Nigri reveals drivers in fungal speciation.</title>
        <authorList>
            <consortium name="DOE Joint Genome Institute"/>
            <person name="Vesth T.C."/>
            <person name="Nybo J."/>
            <person name="Theobald S."/>
            <person name="Brandl J."/>
            <person name="Frisvad J.C."/>
            <person name="Nielsen K.F."/>
            <person name="Lyhne E.K."/>
            <person name="Kogle M.E."/>
            <person name="Kuo A."/>
            <person name="Riley R."/>
            <person name="Clum A."/>
            <person name="Nolan M."/>
            <person name="Lipzen A."/>
            <person name="Salamov A."/>
            <person name="Henrissat B."/>
            <person name="Wiebenga A."/>
            <person name="De vries R.P."/>
            <person name="Grigoriev I.V."/>
            <person name="Mortensen U.H."/>
            <person name="Andersen M.R."/>
            <person name="Baker S.E."/>
        </authorList>
    </citation>
    <scope>NUCLEOTIDE SEQUENCE [LARGE SCALE GENOMIC DNA]</scope>
    <source>
        <strain evidence="2 3">CBS 707.79</strain>
    </source>
</reference>
<accession>A0A319CWA5</accession>
<keyword evidence="1" id="KW-1133">Transmembrane helix</keyword>
<dbReference type="AlphaFoldDB" id="A0A319CWA5"/>
<dbReference type="EMBL" id="KZ826058">
    <property type="protein sequence ID" value="PYH88919.1"/>
    <property type="molecule type" value="Genomic_DNA"/>
</dbReference>
<proteinExistence type="predicted"/>